<dbReference type="SUPFAM" id="SSF46689">
    <property type="entry name" value="Homeodomain-like"/>
    <property type="match status" value="1"/>
</dbReference>
<evidence type="ECO:0000313" key="7">
    <source>
        <dbReference type="Proteomes" id="UP000663792"/>
    </source>
</evidence>
<evidence type="ECO:0000256" key="3">
    <source>
        <dbReference type="ARBA" id="ARBA00023163"/>
    </source>
</evidence>
<gene>
    <name evidence="6" type="ORF">JL106_16100</name>
</gene>
<dbReference type="Pfam" id="PF00440">
    <property type="entry name" value="TetR_N"/>
    <property type="match status" value="1"/>
</dbReference>
<dbReference type="RefSeq" id="WP_205261767.1">
    <property type="nucleotide sequence ID" value="NZ_JAERWK010000021.1"/>
</dbReference>
<evidence type="ECO:0000256" key="4">
    <source>
        <dbReference type="PROSITE-ProRule" id="PRU00335"/>
    </source>
</evidence>
<feature type="domain" description="HTH tetR-type" evidence="5">
    <location>
        <begin position="11"/>
        <end position="71"/>
    </location>
</feature>
<dbReference type="PANTHER" id="PTHR30055">
    <property type="entry name" value="HTH-TYPE TRANSCRIPTIONAL REGULATOR RUTR"/>
    <property type="match status" value="1"/>
</dbReference>
<organism evidence="6 7">
    <name type="scientific">Nakamurella leprariae</name>
    <dbReference type="NCBI Taxonomy" id="2803911"/>
    <lineage>
        <taxon>Bacteria</taxon>
        <taxon>Bacillati</taxon>
        <taxon>Actinomycetota</taxon>
        <taxon>Actinomycetes</taxon>
        <taxon>Nakamurellales</taxon>
        <taxon>Nakamurellaceae</taxon>
        <taxon>Nakamurella</taxon>
    </lineage>
</organism>
<evidence type="ECO:0000259" key="5">
    <source>
        <dbReference type="PROSITE" id="PS50977"/>
    </source>
</evidence>
<dbReference type="InterPro" id="IPR001647">
    <property type="entry name" value="HTH_TetR"/>
</dbReference>
<accession>A0A939C0I8</accession>
<sequence length="201" mass="21200">MSAPRTRIPAAERREQILDVAADLFGSNGFTATTTDQVARAAGISQPYVIRVFGSKDELVRATVARAGDRVMAAFRAVVDEADGISGDELAHRLGEAYVDLIADRGLLRVLMQAFLAGADPAVGPTARHCFLKIAGFMRDAAGMSADQVVGFLAHGMLLNTLLGLDLPAATDSGTPDDTLAAWLVQCALGHKADLLLRQSP</sequence>
<protein>
    <submittedName>
        <fullName evidence="6">TetR/AcrR family transcriptional regulator</fullName>
    </submittedName>
</protein>
<evidence type="ECO:0000256" key="2">
    <source>
        <dbReference type="ARBA" id="ARBA00023125"/>
    </source>
</evidence>
<dbReference type="EMBL" id="JAERWK010000021">
    <property type="protein sequence ID" value="MBM9468806.1"/>
    <property type="molecule type" value="Genomic_DNA"/>
</dbReference>
<name>A0A939C0I8_9ACTN</name>
<dbReference type="InterPro" id="IPR050109">
    <property type="entry name" value="HTH-type_TetR-like_transc_reg"/>
</dbReference>
<keyword evidence="3" id="KW-0804">Transcription</keyword>
<dbReference type="InterPro" id="IPR009057">
    <property type="entry name" value="Homeodomain-like_sf"/>
</dbReference>
<evidence type="ECO:0000313" key="6">
    <source>
        <dbReference type="EMBL" id="MBM9468806.1"/>
    </source>
</evidence>
<keyword evidence="7" id="KW-1185">Reference proteome</keyword>
<dbReference type="PRINTS" id="PR00455">
    <property type="entry name" value="HTHTETR"/>
</dbReference>
<evidence type="ECO:0000256" key="1">
    <source>
        <dbReference type="ARBA" id="ARBA00023015"/>
    </source>
</evidence>
<dbReference type="PROSITE" id="PS50977">
    <property type="entry name" value="HTH_TETR_2"/>
    <property type="match status" value="1"/>
</dbReference>
<proteinExistence type="predicted"/>
<dbReference type="GO" id="GO:0000976">
    <property type="term" value="F:transcription cis-regulatory region binding"/>
    <property type="evidence" value="ECO:0007669"/>
    <property type="project" value="TreeGrafter"/>
</dbReference>
<dbReference type="GO" id="GO:0003700">
    <property type="term" value="F:DNA-binding transcription factor activity"/>
    <property type="evidence" value="ECO:0007669"/>
    <property type="project" value="TreeGrafter"/>
</dbReference>
<feature type="DNA-binding region" description="H-T-H motif" evidence="4">
    <location>
        <begin position="34"/>
        <end position="53"/>
    </location>
</feature>
<reference evidence="6" key="1">
    <citation type="submission" date="2021-01" db="EMBL/GenBank/DDBJ databases">
        <title>YIM 132084 draft genome.</title>
        <authorList>
            <person name="An D."/>
        </authorList>
    </citation>
    <scope>NUCLEOTIDE SEQUENCE</scope>
    <source>
        <strain evidence="6">YIM 132084</strain>
    </source>
</reference>
<dbReference type="AlphaFoldDB" id="A0A939C0I8"/>
<dbReference type="Gene3D" id="1.10.357.10">
    <property type="entry name" value="Tetracycline Repressor, domain 2"/>
    <property type="match status" value="1"/>
</dbReference>
<dbReference type="PANTHER" id="PTHR30055:SF234">
    <property type="entry name" value="HTH-TYPE TRANSCRIPTIONAL REGULATOR BETI"/>
    <property type="match status" value="1"/>
</dbReference>
<comment type="caution">
    <text evidence="6">The sequence shown here is derived from an EMBL/GenBank/DDBJ whole genome shotgun (WGS) entry which is preliminary data.</text>
</comment>
<keyword evidence="1" id="KW-0805">Transcription regulation</keyword>
<dbReference type="Proteomes" id="UP000663792">
    <property type="component" value="Unassembled WGS sequence"/>
</dbReference>
<keyword evidence="2 4" id="KW-0238">DNA-binding</keyword>